<evidence type="ECO:0000313" key="1">
    <source>
        <dbReference type="EMBL" id="QJA68586.1"/>
    </source>
</evidence>
<dbReference type="EMBL" id="MT141630">
    <property type="protein sequence ID" value="QJA68586.1"/>
    <property type="molecule type" value="Genomic_DNA"/>
</dbReference>
<accession>A0A6M3JFH7</accession>
<dbReference type="EMBL" id="MT143533">
    <property type="protein sequence ID" value="QJA97884.1"/>
    <property type="molecule type" value="Genomic_DNA"/>
</dbReference>
<sequence length="54" mass="6316">MSNKTKTAKKLRRYAKKETEKFIDTAHKQSFRIRFGLATKLIFGRSINKGDNNK</sequence>
<proteinExistence type="predicted"/>
<reference evidence="1" key="1">
    <citation type="submission" date="2020-03" db="EMBL/GenBank/DDBJ databases">
        <title>The deep terrestrial virosphere.</title>
        <authorList>
            <person name="Holmfeldt K."/>
            <person name="Nilsson E."/>
            <person name="Simone D."/>
            <person name="Lopez-Fernandez M."/>
            <person name="Wu X."/>
            <person name="de Brujin I."/>
            <person name="Lundin D."/>
            <person name="Andersson A."/>
            <person name="Bertilsson S."/>
            <person name="Dopson M."/>
        </authorList>
    </citation>
    <scope>NUCLEOTIDE SEQUENCE</scope>
    <source>
        <strain evidence="1">MM415A06122</strain>
        <strain evidence="2">MM415B05879</strain>
    </source>
</reference>
<gene>
    <name evidence="1" type="ORF">MM415A06122_0007</name>
    <name evidence="2" type="ORF">MM415B05879_0007</name>
</gene>
<organism evidence="1">
    <name type="scientific">viral metagenome</name>
    <dbReference type="NCBI Taxonomy" id="1070528"/>
    <lineage>
        <taxon>unclassified sequences</taxon>
        <taxon>metagenomes</taxon>
        <taxon>organismal metagenomes</taxon>
    </lineage>
</organism>
<evidence type="ECO:0000313" key="2">
    <source>
        <dbReference type="EMBL" id="QJA97884.1"/>
    </source>
</evidence>
<protein>
    <submittedName>
        <fullName evidence="1">Uncharacterized protein</fullName>
    </submittedName>
</protein>
<name>A0A6M3JFH7_9ZZZZ</name>
<dbReference type="AlphaFoldDB" id="A0A6M3JFH7"/>